<evidence type="ECO:0008006" key="7">
    <source>
        <dbReference type="Google" id="ProtNLM"/>
    </source>
</evidence>
<feature type="compositionally biased region" description="Low complexity" evidence="3">
    <location>
        <begin position="70"/>
        <end position="82"/>
    </location>
</feature>
<keyword evidence="4" id="KW-0812">Transmembrane</keyword>
<keyword evidence="1" id="KW-0805">Transcription regulation</keyword>
<comment type="caution">
    <text evidence="5">The sequence shown here is derived from an EMBL/GenBank/DDBJ whole genome shotgun (WGS) entry which is preliminary data.</text>
</comment>
<keyword evidence="4" id="KW-0472">Membrane</keyword>
<evidence type="ECO:0000256" key="2">
    <source>
        <dbReference type="ARBA" id="ARBA00023163"/>
    </source>
</evidence>
<keyword evidence="2" id="KW-0804">Transcription</keyword>
<reference evidence="5" key="1">
    <citation type="submission" date="2023-02" db="EMBL/GenBank/DDBJ databases">
        <title>Kitasatospora phosalacinea NBRC 14362.</title>
        <authorList>
            <person name="Ichikawa N."/>
            <person name="Sato H."/>
            <person name="Tonouchi N."/>
        </authorList>
    </citation>
    <scope>NUCLEOTIDE SEQUENCE</scope>
    <source>
        <strain evidence="5">NBRC 14362</strain>
    </source>
</reference>
<gene>
    <name evidence="5" type="ORF">Kpho01_23180</name>
</gene>
<evidence type="ECO:0000256" key="3">
    <source>
        <dbReference type="SAM" id="MobiDB-lite"/>
    </source>
</evidence>
<dbReference type="RefSeq" id="WP_285678400.1">
    <property type="nucleotide sequence ID" value="NZ_BSRX01000011.1"/>
</dbReference>
<dbReference type="InterPro" id="IPR041916">
    <property type="entry name" value="Anti_sigma_zinc_sf"/>
</dbReference>
<feature type="compositionally biased region" description="Low complexity" evidence="3">
    <location>
        <begin position="241"/>
        <end position="259"/>
    </location>
</feature>
<evidence type="ECO:0000256" key="1">
    <source>
        <dbReference type="ARBA" id="ARBA00023015"/>
    </source>
</evidence>
<evidence type="ECO:0000313" key="5">
    <source>
        <dbReference type="EMBL" id="GLW54307.1"/>
    </source>
</evidence>
<feature type="region of interest" description="Disordered" evidence="3">
    <location>
        <begin position="1"/>
        <end position="25"/>
    </location>
</feature>
<feature type="transmembrane region" description="Helical" evidence="4">
    <location>
        <begin position="140"/>
        <end position="161"/>
    </location>
</feature>
<accession>A0A9W6PG69</accession>
<dbReference type="Proteomes" id="UP001165143">
    <property type="component" value="Unassembled WGS sequence"/>
</dbReference>
<feature type="region of interest" description="Disordered" evidence="3">
    <location>
        <begin position="66"/>
        <end position="136"/>
    </location>
</feature>
<evidence type="ECO:0000256" key="4">
    <source>
        <dbReference type="SAM" id="Phobius"/>
    </source>
</evidence>
<feature type="region of interest" description="Disordered" evidence="3">
    <location>
        <begin position="235"/>
        <end position="274"/>
    </location>
</feature>
<organism evidence="5 6">
    <name type="scientific">Kitasatospora phosalacinea</name>
    <dbReference type="NCBI Taxonomy" id="2065"/>
    <lineage>
        <taxon>Bacteria</taxon>
        <taxon>Bacillati</taxon>
        <taxon>Actinomycetota</taxon>
        <taxon>Actinomycetes</taxon>
        <taxon>Kitasatosporales</taxon>
        <taxon>Streptomycetaceae</taxon>
        <taxon>Kitasatospora</taxon>
    </lineage>
</organism>
<proteinExistence type="predicted"/>
<dbReference type="Gene3D" id="1.10.10.1320">
    <property type="entry name" value="Anti-sigma factor, zinc-finger domain"/>
    <property type="match status" value="1"/>
</dbReference>
<feature type="compositionally biased region" description="Low complexity" evidence="3">
    <location>
        <begin position="12"/>
        <end position="25"/>
    </location>
</feature>
<feature type="compositionally biased region" description="Pro residues" evidence="3">
    <location>
        <begin position="88"/>
        <end position="102"/>
    </location>
</feature>
<dbReference type="AlphaFoldDB" id="A0A9W6PG69"/>
<dbReference type="EMBL" id="BSRX01000011">
    <property type="protein sequence ID" value="GLW54307.1"/>
    <property type="molecule type" value="Genomic_DNA"/>
</dbReference>
<sequence length="316" mass="31019">MTPHPPSGHPGPDALADLAEDLLPPEQAAPLHAHLADCPACAEDFALLRELPDLLADTPVPAMPQDLADRLTAALAAESAARTETRPQPSPPLTDPSPPTTPTAPTTPAAPARTGSPAGAPPGATGPGRPPRRRRRGARLLLATAAVALVALGAGLGGALLDRSSSGQDSGAASANAPAAAVGDSPADMGTGGGDAGAPQQVAPGNGTEGSSGEDGPDFTADRLPAQVRQLLDGKSPHQLGAPTPGGAAAPPSCALEAAGHPGEQPAAAGPGRYRGRPVLALVFRPPGGDGPLDVYLATPDCPGSTILLHSTVPAP</sequence>
<feature type="region of interest" description="Disordered" evidence="3">
    <location>
        <begin position="163"/>
        <end position="221"/>
    </location>
</feature>
<keyword evidence="4" id="KW-1133">Transmembrane helix</keyword>
<evidence type="ECO:0000313" key="6">
    <source>
        <dbReference type="Proteomes" id="UP001165143"/>
    </source>
</evidence>
<feature type="compositionally biased region" description="Low complexity" evidence="3">
    <location>
        <begin position="163"/>
        <end position="189"/>
    </location>
</feature>
<protein>
    <recommendedName>
        <fullName evidence="7">Zinc-finger domain-containing protein</fullName>
    </recommendedName>
</protein>
<name>A0A9W6PG69_9ACTN</name>
<feature type="compositionally biased region" description="Low complexity" evidence="3">
    <location>
        <begin position="103"/>
        <end position="123"/>
    </location>
</feature>